<dbReference type="InterPro" id="IPR050750">
    <property type="entry name" value="C5-MTase"/>
</dbReference>
<dbReference type="PANTHER" id="PTHR46098">
    <property type="entry name" value="TRNA (CYTOSINE(38)-C(5))-METHYLTRANSFERASE"/>
    <property type="match status" value="1"/>
</dbReference>
<keyword evidence="7" id="KW-1185">Reference proteome</keyword>
<evidence type="ECO:0000256" key="3">
    <source>
        <dbReference type="ARBA" id="ARBA00022691"/>
    </source>
</evidence>
<feature type="transmembrane region" description="Helical" evidence="5">
    <location>
        <begin position="20"/>
        <end position="40"/>
    </location>
</feature>
<dbReference type="PRINTS" id="PR00081">
    <property type="entry name" value="GDHRDH"/>
</dbReference>
<dbReference type="SUPFAM" id="SSF53335">
    <property type="entry name" value="S-adenosyl-L-methionine-dependent methyltransferases"/>
    <property type="match status" value="1"/>
</dbReference>
<evidence type="ECO:0000256" key="4">
    <source>
        <dbReference type="PROSITE-ProRule" id="PRU01016"/>
    </source>
</evidence>
<keyword evidence="5" id="KW-0812">Transmembrane</keyword>
<keyword evidence="5" id="KW-0472">Membrane</keyword>
<dbReference type="GO" id="GO:0032259">
    <property type="term" value="P:methylation"/>
    <property type="evidence" value="ECO:0007669"/>
    <property type="project" value="UniProtKB-KW"/>
</dbReference>
<dbReference type="PROSITE" id="PS51679">
    <property type="entry name" value="SAM_MT_C5"/>
    <property type="match status" value="1"/>
</dbReference>
<name>A0AAD5U095_9FUNG</name>
<keyword evidence="3 4" id="KW-0949">S-adenosyl-L-methionine</keyword>
<accession>A0AAD5U095</accession>
<dbReference type="AlphaFoldDB" id="A0AAD5U095"/>
<dbReference type="PRINTS" id="PR00080">
    <property type="entry name" value="SDRFAMILY"/>
</dbReference>
<evidence type="ECO:0000256" key="5">
    <source>
        <dbReference type="SAM" id="Phobius"/>
    </source>
</evidence>
<protein>
    <submittedName>
        <fullName evidence="6">C-5 cytosine-specific DNA methylase</fullName>
    </submittedName>
</protein>
<reference evidence="6" key="1">
    <citation type="submission" date="2020-05" db="EMBL/GenBank/DDBJ databases">
        <title>Phylogenomic resolution of chytrid fungi.</title>
        <authorList>
            <person name="Stajich J.E."/>
            <person name="Amses K."/>
            <person name="Simmons R."/>
            <person name="Seto K."/>
            <person name="Myers J."/>
            <person name="Bonds A."/>
            <person name="Quandt C.A."/>
            <person name="Barry K."/>
            <person name="Liu P."/>
            <person name="Grigoriev I."/>
            <person name="Longcore J.E."/>
            <person name="James T.Y."/>
        </authorList>
    </citation>
    <scope>NUCLEOTIDE SEQUENCE</scope>
    <source>
        <strain evidence="6">JEL0476</strain>
    </source>
</reference>
<feature type="active site" evidence="4">
    <location>
        <position position="433"/>
    </location>
</feature>
<proteinExistence type="inferred from homology"/>
<evidence type="ECO:0000256" key="1">
    <source>
        <dbReference type="ARBA" id="ARBA00022603"/>
    </source>
</evidence>
<evidence type="ECO:0000313" key="7">
    <source>
        <dbReference type="Proteomes" id="UP001211065"/>
    </source>
</evidence>
<sequence length="684" mass="78246">MNKLQSNLQQFLSNSPLPPALALVLIGAFEVFFTVCRKLFAKTPSFDASVAKLAADSKLDDQRNDKVAIVTGSRSTEKGNIALKKIKELSGSEKLILGKLDLSNFESIKAFFEWFQSLNLPLHLLVNNAGLMDIPLQVDNKGFEMQFSTNHLGHFYLTMLLLDKLKSSAPARIVNLSSIAHFGAKKIEYDQIKGDKSKYSRLGNYAISKLANIFFTKSLADKLKDTGVIVNAVHPGAVATELYQYNPVASFGMSMIVSKLGVMKTPAEGALTSLRVSLDPSLKKVTGKYFSDESEWKPSVYTSNIEEAEKLWNFSVDKESLKRTSLVSNTQSDVADHCDYANNKQFLSLQQELNEHVRTEFFSGVGGLHYALNLATKNYSSSQVIASYDINQWANQCYELNFNSKPIISGIEYQTIAQLEKFEANCWLLSPPCQPFTTNGSRKDHLDERSKGLLHLIDTLKLIKKTPSYIFLENVPNFEKSTMRNKLIETLINLNYEVNEFLMSPLVFGIPNDRKRYYVCAKLKDFKFHPQFFEFDYEKNEKIGIEIKKTYNKDTKSLSYYLEPLTQEQLKFYQVPNDFITKRTNFRFDIVKAEDKRCSTFKKDEVNFEDTSTITNLGLRFFTPLEISRLHYFPVKEDEKKFFVEETKNYFEFPLNLSLKQKYQLLGNSLNVKVVAELMIRFLF</sequence>
<dbReference type="SUPFAM" id="SSF51735">
    <property type="entry name" value="NAD(P)-binding Rossmann-fold domains"/>
    <property type="match status" value="1"/>
</dbReference>
<dbReference type="InterPro" id="IPR001525">
    <property type="entry name" value="C5_MeTfrase"/>
</dbReference>
<dbReference type="InterPro" id="IPR036291">
    <property type="entry name" value="NAD(P)-bd_dom_sf"/>
</dbReference>
<comment type="similarity">
    <text evidence="4">Belongs to the class I-like SAM-binding methyltransferase superfamily. C5-methyltransferase family.</text>
</comment>
<dbReference type="GO" id="GO:0005634">
    <property type="term" value="C:nucleus"/>
    <property type="evidence" value="ECO:0007669"/>
    <property type="project" value="TreeGrafter"/>
</dbReference>
<gene>
    <name evidence="6" type="primary">DNMT2</name>
    <name evidence="6" type="ORF">HK099_006452</name>
</gene>
<dbReference type="Proteomes" id="UP001211065">
    <property type="component" value="Unassembled WGS sequence"/>
</dbReference>
<dbReference type="InterPro" id="IPR029063">
    <property type="entry name" value="SAM-dependent_MTases_sf"/>
</dbReference>
<keyword evidence="5" id="KW-1133">Transmembrane helix</keyword>
<dbReference type="GO" id="GO:0008168">
    <property type="term" value="F:methyltransferase activity"/>
    <property type="evidence" value="ECO:0007669"/>
    <property type="project" value="UniProtKB-KW"/>
</dbReference>
<dbReference type="Pfam" id="PF00145">
    <property type="entry name" value="DNA_methylase"/>
    <property type="match status" value="1"/>
</dbReference>
<dbReference type="Gene3D" id="3.90.120.10">
    <property type="entry name" value="DNA Methylase, subunit A, domain 2"/>
    <property type="match status" value="1"/>
</dbReference>
<dbReference type="PANTHER" id="PTHR46098:SF1">
    <property type="entry name" value="TRNA (CYTOSINE(38)-C(5))-METHYLTRANSFERASE"/>
    <property type="match status" value="1"/>
</dbReference>
<dbReference type="InterPro" id="IPR002347">
    <property type="entry name" value="SDR_fam"/>
</dbReference>
<dbReference type="Gene3D" id="3.40.50.720">
    <property type="entry name" value="NAD(P)-binding Rossmann-like Domain"/>
    <property type="match status" value="1"/>
</dbReference>
<evidence type="ECO:0000313" key="6">
    <source>
        <dbReference type="EMBL" id="KAJ3215238.1"/>
    </source>
</evidence>
<evidence type="ECO:0000256" key="2">
    <source>
        <dbReference type="ARBA" id="ARBA00022679"/>
    </source>
</evidence>
<comment type="caution">
    <text evidence="6">The sequence shown here is derived from an EMBL/GenBank/DDBJ whole genome shotgun (WGS) entry which is preliminary data.</text>
</comment>
<keyword evidence="1 4" id="KW-0489">Methyltransferase</keyword>
<dbReference type="Pfam" id="PF00106">
    <property type="entry name" value="adh_short"/>
    <property type="match status" value="1"/>
</dbReference>
<dbReference type="Gene3D" id="3.40.50.150">
    <property type="entry name" value="Vaccinia Virus protein VP39"/>
    <property type="match status" value="1"/>
</dbReference>
<organism evidence="6 7">
    <name type="scientific">Clydaea vesicula</name>
    <dbReference type="NCBI Taxonomy" id="447962"/>
    <lineage>
        <taxon>Eukaryota</taxon>
        <taxon>Fungi</taxon>
        <taxon>Fungi incertae sedis</taxon>
        <taxon>Chytridiomycota</taxon>
        <taxon>Chytridiomycota incertae sedis</taxon>
        <taxon>Chytridiomycetes</taxon>
        <taxon>Lobulomycetales</taxon>
        <taxon>Lobulomycetaceae</taxon>
        <taxon>Clydaea</taxon>
    </lineage>
</organism>
<dbReference type="EMBL" id="JADGJW010000557">
    <property type="protein sequence ID" value="KAJ3215238.1"/>
    <property type="molecule type" value="Genomic_DNA"/>
</dbReference>
<keyword evidence="2 4" id="KW-0808">Transferase</keyword>